<comment type="caution">
    <text evidence="6">The sequence shown here is derived from an EMBL/GenBank/DDBJ whole genome shotgun (WGS) entry which is preliminary data.</text>
</comment>
<dbReference type="PANTHER" id="PTHR24276">
    <property type="entry name" value="POLYSERASE-RELATED"/>
    <property type="match status" value="1"/>
</dbReference>
<keyword evidence="1" id="KW-0645">Protease</keyword>
<keyword evidence="7" id="KW-1185">Reference proteome</keyword>
<dbReference type="GO" id="GO:0006508">
    <property type="term" value="P:proteolysis"/>
    <property type="evidence" value="ECO:0007669"/>
    <property type="project" value="UniProtKB-KW"/>
</dbReference>
<dbReference type="InterPro" id="IPR043504">
    <property type="entry name" value="Peptidase_S1_PA_chymotrypsin"/>
</dbReference>
<feature type="domain" description="Peptidase S1" evidence="5">
    <location>
        <begin position="1"/>
        <end position="124"/>
    </location>
</feature>
<dbReference type="InterPro" id="IPR001254">
    <property type="entry name" value="Trypsin_dom"/>
</dbReference>
<dbReference type="Pfam" id="PF00089">
    <property type="entry name" value="Trypsin"/>
    <property type="match status" value="1"/>
</dbReference>
<dbReference type="Gene3D" id="2.40.10.10">
    <property type="entry name" value="Trypsin-like serine proteases"/>
    <property type="match status" value="1"/>
</dbReference>
<dbReference type="PANTHER" id="PTHR24276:SF98">
    <property type="entry name" value="FI18310P1-RELATED"/>
    <property type="match status" value="1"/>
</dbReference>
<dbReference type="SMART" id="SM00020">
    <property type="entry name" value="Tryp_SPc"/>
    <property type="match status" value="1"/>
</dbReference>
<dbReference type="PROSITE" id="PS00135">
    <property type="entry name" value="TRYPSIN_SER"/>
    <property type="match status" value="1"/>
</dbReference>
<dbReference type="InterPro" id="IPR033116">
    <property type="entry name" value="TRYPSIN_SER"/>
</dbReference>
<evidence type="ECO:0000256" key="4">
    <source>
        <dbReference type="ARBA" id="ARBA00023157"/>
    </source>
</evidence>
<evidence type="ECO:0000313" key="6">
    <source>
        <dbReference type="EMBL" id="CAG5118542.1"/>
    </source>
</evidence>
<reference evidence="6" key="1">
    <citation type="submission" date="2021-04" db="EMBL/GenBank/DDBJ databases">
        <authorList>
            <consortium name="Molecular Ecology Group"/>
        </authorList>
    </citation>
    <scope>NUCLEOTIDE SEQUENCE</scope>
</reference>
<dbReference type="FunFam" id="2.40.10.10:FF:000036">
    <property type="entry name" value="Trypsin beta"/>
    <property type="match status" value="1"/>
</dbReference>
<dbReference type="AlphaFoldDB" id="A0A8S3YSS0"/>
<feature type="non-terminal residue" evidence="6">
    <location>
        <position position="124"/>
    </location>
</feature>
<keyword evidence="3" id="KW-0720">Serine protease</keyword>
<dbReference type="SUPFAM" id="SSF50494">
    <property type="entry name" value="Trypsin-like serine proteases"/>
    <property type="match status" value="1"/>
</dbReference>
<keyword evidence="2" id="KW-0378">Hydrolase</keyword>
<dbReference type="PROSITE" id="PS50240">
    <property type="entry name" value="TRYPSIN_DOM"/>
    <property type="match status" value="1"/>
</dbReference>
<evidence type="ECO:0000256" key="2">
    <source>
        <dbReference type="ARBA" id="ARBA00022801"/>
    </source>
</evidence>
<evidence type="ECO:0000313" key="7">
    <source>
        <dbReference type="Proteomes" id="UP000678393"/>
    </source>
</evidence>
<dbReference type="GO" id="GO:0004252">
    <property type="term" value="F:serine-type endopeptidase activity"/>
    <property type="evidence" value="ECO:0007669"/>
    <property type="project" value="InterPro"/>
</dbReference>
<accession>A0A8S3YSS0</accession>
<keyword evidence="4" id="KW-1015">Disulfide bond</keyword>
<dbReference type="EMBL" id="CAJHNH020000568">
    <property type="protein sequence ID" value="CAG5118542.1"/>
    <property type="molecule type" value="Genomic_DNA"/>
</dbReference>
<name>A0A8S3YSS0_9EUPU</name>
<proteinExistence type="predicted"/>
<evidence type="ECO:0000256" key="3">
    <source>
        <dbReference type="ARBA" id="ARBA00022825"/>
    </source>
</evidence>
<dbReference type="InterPro" id="IPR050430">
    <property type="entry name" value="Peptidase_S1"/>
</dbReference>
<dbReference type="OrthoDB" id="6155222at2759"/>
<dbReference type="Proteomes" id="UP000678393">
    <property type="component" value="Unassembled WGS sequence"/>
</dbReference>
<gene>
    <name evidence="6" type="ORF">CUNI_LOCUS4100</name>
</gene>
<sequence>IAALAPNGSSFANTKCVIAGWGRTSYDSSHAANLIEVKVPVIPNAQCKMRNSGIGAKHICVYDASVESALRPSACQGDSGGPLMCGSNFQYLAGILSFGSAKCYGTYPTVYIRVSDYLDWIASH</sequence>
<evidence type="ECO:0000259" key="5">
    <source>
        <dbReference type="PROSITE" id="PS50240"/>
    </source>
</evidence>
<dbReference type="InterPro" id="IPR009003">
    <property type="entry name" value="Peptidase_S1_PA"/>
</dbReference>
<evidence type="ECO:0000256" key="1">
    <source>
        <dbReference type="ARBA" id="ARBA00022670"/>
    </source>
</evidence>
<organism evidence="6 7">
    <name type="scientific">Candidula unifasciata</name>
    <dbReference type="NCBI Taxonomy" id="100452"/>
    <lineage>
        <taxon>Eukaryota</taxon>
        <taxon>Metazoa</taxon>
        <taxon>Spiralia</taxon>
        <taxon>Lophotrochozoa</taxon>
        <taxon>Mollusca</taxon>
        <taxon>Gastropoda</taxon>
        <taxon>Heterobranchia</taxon>
        <taxon>Euthyneura</taxon>
        <taxon>Panpulmonata</taxon>
        <taxon>Eupulmonata</taxon>
        <taxon>Stylommatophora</taxon>
        <taxon>Helicina</taxon>
        <taxon>Helicoidea</taxon>
        <taxon>Geomitridae</taxon>
        <taxon>Candidula</taxon>
    </lineage>
</organism>
<protein>
    <recommendedName>
        <fullName evidence="5">Peptidase S1 domain-containing protein</fullName>
    </recommendedName>
</protein>